<dbReference type="eggNOG" id="ENOG502SV09">
    <property type="taxonomic scope" value="Eukaryota"/>
</dbReference>
<dbReference type="VEuPathDB" id="FungiDB:PYU1_G007818"/>
<dbReference type="InterPro" id="IPR052649">
    <property type="entry name" value="NCE102-like"/>
</dbReference>
<dbReference type="EMBL" id="GL376617">
    <property type="status" value="NOT_ANNOTATED_CDS"/>
    <property type="molecule type" value="Genomic_DNA"/>
</dbReference>
<keyword evidence="3 5" id="KW-1133">Transmembrane helix</keyword>
<feature type="domain" description="MARVEL" evidence="6">
    <location>
        <begin position="16"/>
        <end position="148"/>
    </location>
</feature>
<proteinExistence type="predicted"/>
<evidence type="ECO:0000313" key="7">
    <source>
        <dbReference type="EnsemblProtists" id="PYU1_T007834"/>
    </source>
</evidence>
<sequence>MVRLEMSPYATTISSMMLRLLQCVGSLIAMSTVAAGFHTSELSGNKYRLGSHETNFMLLVAYSGMLYSGWYLGVVEISRCMPRPRELFARVVDGVFALFFFCAAAALVASDYVDACDEYGFLLQCNNLKTSVAFAFLTIVPFLLSFALTFVISTADSDMSSALADYRVEATPTGAMSPLGVSPTPSSKV</sequence>
<dbReference type="PANTHER" id="PTHR28165">
    <property type="entry name" value="NON-CLASSICAL EXPORT PROTEIN 2-RELATED"/>
    <property type="match status" value="1"/>
</dbReference>
<evidence type="ECO:0000256" key="4">
    <source>
        <dbReference type="ARBA" id="ARBA00023136"/>
    </source>
</evidence>
<dbReference type="EnsemblProtists" id="PYU1_T007834">
    <property type="protein sequence ID" value="PYU1_T007834"/>
    <property type="gene ID" value="PYU1_G007818"/>
</dbReference>
<comment type="subcellular location">
    <subcellularLocation>
        <location evidence="1">Membrane</location>
        <topology evidence="1">Multi-pass membrane protein</topology>
    </subcellularLocation>
</comment>
<dbReference type="GO" id="GO:0016020">
    <property type="term" value="C:membrane"/>
    <property type="evidence" value="ECO:0007669"/>
    <property type="project" value="UniProtKB-SubCell"/>
</dbReference>
<name>K3WS90_GLOUD</name>
<evidence type="ECO:0000256" key="3">
    <source>
        <dbReference type="ARBA" id="ARBA00022989"/>
    </source>
</evidence>
<protein>
    <recommendedName>
        <fullName evidence="6">MARVEL domain-containing protein</fullName>
    </recommendedName>
</protein>
<evidence type="ECO:0000313" key="8">
    <source>
        <dbReference type="Proteomes" id="UP000019132"/>
    </source>
</evidence>
<feature type="transmembrane region" description="Helical" evidence="5">
    <location>
        <begin position="56"/>
        <end position="75"/>
    </location>
</feature>
<dbReference type="Proteomes" id="UP000019132">
    <property type="component" value="Unassembled WGS sequence"/>
</dbReference>
<organism evidence="7 8">
    <name type="scientific">Globisporangium ultimum (strain ATCC 200006 / CBS 805.95 / DAOM BR144)</name>
    <name type="common">Pythium ultimum</name>
    <dbReference type="NCBI Taxonomy" id="431595"/>
    <lineage>
        <taxon>Eukaryota</taxon>
        <taxon>Sar</taxon>
        <taxon>Stramenopiles</taxon>
        <taxon>Oomycota</taxon>
        <taxon>Peronosporomycetes</taxon>
        <taxon>Pythiales</taxon>
        <taxon>Pythiaceae</taxon>
        <taxon>Globisporangium</taxon>
    </lineage>
</organism>
<dbReference type="AlphaFoldDB" id="K3WS90"/>
<evidence type="ECO:0000256" key="2">
    <source>
        <dbReference type="ARBA" id="ARBA00022692"/>
    </source>
</evidence>
<evidence type="ECO:0000259" key="6">
    <source>
        <dbReference type="Pfam" id="PF01284"/>
    </source>
</evidence>
<feature type="transmembrane region" description="Helical" evidence="5">
    <location>
        <begin position="130"/>
        <end position="152"/>
    </location>
</feature>
<keyword evidence="8" id="KW-1185">Reference proteome</keyword>
<dbReference type="InParanoid" id="K3WS90"/>
<evidence type="ECO:0000256" key="1">
    <source>
        <dbReference type="ARBA" id="ARBA00004141"/>
    </source>
</evidence>
<keyword evidence="2 5" id="KW-0812">Transmembrane</keyword>
<reference evidence="7" key="3">
    <citation type="submission" date="2015-02" db="UniProtKB">
        <authorList>
            <consortium name="EnsemblProtists"/>
        </authorList>
    </citation>
    <scope>IDENTIFICATION</scope>
    <source>
        <strain evidence="7">DAOM BR144</strain>
    </source>
</reference>
<dbReference type="PANTHER" id="PTHR28165:SF1">
    <property type="entry name" value="NON-CLASSICAL EXPORT PROTEIN 2-RELATED"/>
    <property type="match status" value="1"/>
</dbReference>
<evidence type="ECO:0000256" key="5">
    <source>
        <dbReference type="SAM" id="Phobius"/>
    </source>
</evidence>
<dbReference type="Pfam" id="PF01284">
    <property type="entry name" value="MARVEL"/>
    <property type="match status" value="1"/>
</dbReference>
<dbReference type="InterPro" id="IPR008253">
    <property type="entry name" value="Marvel"/>
</dbReference>
<reference evidence="8" key="1">
    <citation type="journal article" date="2010" name="Genome Biol.">
        <title>Genome sequence of the necrotrophic plant pathogen Pythium ultimum reveals original pathogenicity mechanisms and effector repertoire.</title>
        <authorList>
            <person name="Levesque C.A."/>
            <person name="Brouwer H."/>
            <person name="Cano L."/>
            <person name="Hamilton J.P."/>
            <person name="Holt C."/>
            <person name="Huitema E."/>
            <person name="Raffaele S."/>
            <person name="Robideau G.P."/>
            <person name="Thines M."/>
            <person name="Win J."/>
            <person name="Zerillo M.M."/>
            <person name="Beakes G.W."/>
            <person name="Boore J.L."/>
            <person name="Busam D."/>
            <person name="Dumas B."/>
            <person name="Ferriera S."/>
            <person name="Fuerstenberg S.I."/>
            <person name="Gachon C.M."/>
            <person name="Gaulin E."/>
            <person name="Govers F."/>
            <person name="Grenville-Briggs L."/>
            <person name="Horner N."/>
            <person name="Hostetler J."/>
            <person name="Jiang R.H."/>
            <person name="Johnson J."/>
            <person name="Krajaejun T."/>
            <person name="Lin H."/>
            <person name="Meijer H.J."/>
            <person name="Moore B."/>
            <person name="Morris P."/>
            <person name="Phuntmart V."/>
            <person name="Puiu D."/>
            <person name="Shetty J."/>
            <person name="Stajich J.E."/>
            <person name="Tripathy S."/>
            <person name="Wawra S."/>
            <person name="van West P."/>
            <person name="Whitty B.R."/>
            <person name="Coutinho P.M."/>
            <person name="Henrissat B."/>
            <person name="Martin F."/>
            <person name="Thomas P.D."/>
            <person name="Tyler B.M."/>
            <person name="De Vries R.P."/>
            <person name="Kamoun S."/>
            <person name="Yandell M."/>
            <person name="Tisserat N."/>
            <person name="Buell C.R."/>
        </authorList>
    </citation>
    <scope>NUCLEOTIDE SEQUENCE</scope>
    <source>
        <strain evidence="8">DAOM:BR144</strain>
    </source>
</reference>
<keyword evidence="4 5" id="KW-0472">Membrane</keyword>
<reference evidence="8" key="2">
    <citation type="submission" date="2010-04" db="EMBL/GenBank/DDBJ databases">
        <authorList>
            <person name="Buell R."/>
            <person name="Hamilton J."/>
            <person name="Hostetler J."/>
        </authorList>
    </citation>
    <scope>NUCLEOTIDE SEQUENCE [LARGE SCALE GENOMIC DNA]</scope>
    <source>
        <strain evidence="8">DAOM:BR144</strain>
    </source>
</reference>
<feature type="transmembrane region" description="Helical" evidence="5">
    <location>
        <begin position="87"/>
        <end position="110"/>
    </location>
</feature>
<accession>K3WS90</accession>
<dbReference type="OMA" id="TMEECRD"/>
<dbReference type="HOGENOM" id="CLU_123083_0_0_1"/>